<keyword evidence="2" id="KW-1185">Reference proteome</keyword>
<dbReference type="EMBL" id="NHTK01005633">
    <property type="protein sequence ID" value="PPQ75861.1"/>
    <property type="molecule type" value="Genomic_DNA"/>
</dbReference>
<name>A0A409WBJ8_9AGAR</name>
<sequence length="208" mass="22545">MNLILILLAIPPKIGPPPIPPFLLATPVSKKGPVVEKCSKTHRILVDLPKSDSLPSSKPPCAPSILLVRLLSALFDLLSLPSSLPNPQRTSFSFKREMRGEDAKESLRERIEKGGEAGLQVPVVGDIVTERFLSQVHQTFHILTTSSSHSPFSLATSSSSLFPFPFALAKHEKQYFLKSWDSDLVAVVEDEVEGIDVGGIGDGNNVAL</sequence>
<dbReference type="InParanoid" id="A0A409WBJ8"/>
<evidence type="ECO:0000313" key="1">
    <source>
        <dbReference type="EMBL" id="PPQ75861.1"/>
    </source>
</evidence>
<dbReference type="AlphaFoldDB" id="A0A409WBJ8"/>
<accession>A0A409WBJ8</accession>
<protein>
    <submittedName>
        <fullName evidence="1">Uncharacterized protein</fullName>
    </submittedName>
</protein>
<dbReference type="Proteomes" id="UP000284842">
    <property type="component" value="Unassembled WGS sequence"/>
</dbReference>
<organism evidence="1 2">
    <name type="scientific">Panaeolus cyanescens</name>
    <dbReference type="NCBI Taxonomy" id="181874"/>
    <lineage>
        <taxon>Eukaryota</taxon>
        <taxon>Fungi</taxon>
        <taxon>Dikarya</taxon>
        <taxon>Basidiomycota</taxon>
        <taxon>Agaricomycotina</taxon>
        <taxon>Agaricomycetes</taxon>
        <taxon>Agaricomycetidae</taxon>
        <taxon>Agaricales</taxon>
        <taxon>Agaricineae</taxon>
        <taxon>Galeropsidaceae</taxon>
        <taxon>Panaeolus</taxon>
    </lineage>
</organism>
<reference evidence="1 2" key="1">
    <citation type="journal article" date="2018" name="Evol. Lett.">
        <title>Horizontal gene cluster transfer increased hallucinogenic mushroom diversity.</title>
        <authorList>
            <person name="Reynolds H.T."/>
            <person name="Vijayakumar V."/>
            <person name="Gluck-Thaler E."/>
            <person name="Korotkin H.B."/>
            <person name="Matheny P.B."/>
            <person name="Slot J.C."/>
        </authorList>
    </citation>
    <scope>NUCLEOTIDE SEQUENCE [LARGE SCALE GENOMIC DNA]</scope>
    <source>
        <strain evidence="1 2">2629</strain>
    </source>
</reference>
<evidence type="ECO:0000313" key="2">
    <source>
        <dbReference type="Proteomes" id="UP000284842"/>
    </source>
</evidence>
<proteinExistence type="predicted"/>
<comment type="caution">
    <text evidence="1">The sequence shown here is derived from an EMBL/GenBank/DDBJ whole genome shotgun (WGS) entry which is preliminary data.</text>
</comment>
<gene>
    <name evidence="1" type="ORF">CVT24_000916</name>
</gene>